<gene>
    <name evidence="2" type="ORF">Q8F55_005847</name>
</gene>
<dbReference type="EMBL" id="JBBXJM010000004">
    <property type="protein sequence ID" value="KAL1409023.1"/>
    <property type="molecule type" value="Genomic_DNA"/>
</dbReference>
<accession>A0ABR3Q3S5</accession>
<dbReference type="RefSeq" id="XP_069208967.1">
    <property type="nucleotide sequence ID" value="XM_069354325.1"/>
</dbReference>
<dbReference type="Gene3D" id="3.40.50.10190">
    <property type="entry name" value="BRCT domain"/>
    <property type="match status" value="1"/>
</dbReference>
<organism evidence="2 3">
    <name type="scientific">Vanrija albida</name>
    <dbReference type="NCBI Taxonomy" id="181172"/>
    <lineage>
        <taxon>Eukaryota</taxon>
        <taxon>Fungi</taxon>
        <taxon>Dikarya</taxon>
        <taxon>Basidiomycota</taxon>
        <taxon>Agaricomycotina</taxon>
        <taxon>Tremellomycetes</taxon>
        <taxon>Trichosporonales</taxon>
        <taxon>Trichosporonaceae</taxon>
        <taxon>Vanrija</taxon>
    </lineage>
</organism>
<feature type="domain" description="BRCT" evidence="1">
    <location>
        <begin position="9"/>
        <end position="131"/>
    </location>
</feature>
<dbReference type="PROSITE" id="PS50172">
    <property type="entry name" value="BRCT"/>
    <property type="match status" value="1"/>
</dbReference>
<evidence type="ECO:0000259" key="1">
    <source>
        <dbReference type="PROSITE" id="PS50172"/>
    </source>
</evidence>
<dbReference type="SUPFAM" id="SSF52113">
    <property type="entry name" value="BRCT domain"/>
    <property type="match status" value="1"/>
</dbReference>
<dbReference type="Proteomes" id="UP001565368">
    <property type="component" value="Unassembled WGS sequence"/>
</dbReference>
<dbReference type="InterPro" id="IPR001357">
    <property type="entry name" value="BRCT_dom"/>
</dbReference>
<evidence type="ECO:0000313" key="2">
    <source>
        <dbReference type="EMBL" id="KAL1409023.1"/>
    </source>
</evidence>
<dbReference type="InterPro" id="IPR036420">
    <property type="entry name" value="BRCT_dom_sf"/>
</dbReference>
<protein>
    <recommendedName>
        <fullName evidence="1">BRCT domain-containing protein</fullName>
    </recommendedName>
</protein>
<keyword evidence="3" id="KW-1185">Reference proteome</keyword>
<sequence length="256" mass="28578">MPPDRQRPPTSSLFRGLVFFIQSRGNPKLWDDINFIQNHGGGATRDPSNRQLTHVVLNVQNDDNSSCSLQEYPVRDTPLPRLRESWGLNDLLLKFTMSSRTRGPVVVVVDRQWLFECVKRQCVLGPREVRPYGGWQVLGRFGGSGAPPRDNGAKDQIAAEWGDYYSRARPPTQGTFGPPSTPTCKFPASMQVIESLNLIPSTSRFTSKILLKPATKHRRHRTGLTNLAPIQSSLMLKHNLMSPGGLAAYTMRAILS</sequence>
<evidence type="ECO:0000313" key="3">
    <source>
        <dbReference type="Proteomes" id="UP001565368"/>
    </source>
</evidence>
<name>A0ABR3Q3S5_9TREE</name>
<comment type="caution">
    <text evidence="2">The sequence shown here is derived from an EMBL/GenBank/DDBJ whole genome shotgun (WGS) entry which is preliminary data.</text>
</comment>
<proteinExistence type="predicted"/>
<dbReference type="GeneID" id="95986890"/>
<reference evidence="2 3" key="1">
    <citation type="submission" date="2023-08" db="EMBL/GenBank/DDBJ databases">
        <title>Annotated Genome Sequence of Vanrija albida AlHP1.</title>
        <authorList>
            <person name="Herzog R."/>
        </authorList>
    </citation>
    <scope>NUCLEOTIDE SEQUENCE [LARGE SCALE GENOMIC DNA]</scope>
    <source>
        <strain evidence="2 3">AlHP1</strain>
    </source>
</reference>